<comment type="subunit">
    <text evidence="6">Supercomplex made of cofactors A to E. Cofactors A and D function by capturing and stabilizing tubulin in a quasi-native conformation. Cofactor E binds to the cofactor D-tubulin complex; interaction with cofactor C then causes the release of tubulin polypeptides that are committed to the native state.</text>
</comment>
<sequence length="401" mass="43461">MSTPVTHELGPKERFFRYFQQEVSGTASHNKLQSLQEQMDKIADSSLVGGERTDATDDCLAGIARLADEVKDASPYLPAYDQRTYSETIKALSERFQEIRATIQPKARFSFKTARKNKSVVSPNDVAGESSAHRLKISGHHSDPSSAESSSIATPVPLPLPSNEIDGIERSSDSSLLTPQGGAIRKPSPSGSTAVQISNYNGAHITLRPSASSATSSGSLTSLKRCVVDMSVLTASGEPFAGLALKNICDSLVVCGHVDGPAHVTGVEDSVIVVACRQLRMHDCKGVDVYLLCASRPIIEDCSNIRFAPLPESYVRYCTLITQLLVTDHLIVEQILGSGQPIENQWDRVDDFKWLKAEHSPNWSILPPENRIALRVWTDVVPGGSGVDLDGILNETVLARQ</sequence>
<dbReference type="InterPro" id="IPR027684">
    <property type="entry name" value="TBCC"/>
</dbReference>
<keyword evidence="5" id="KW-0143">Chaperone</keyword>
<evidence type="ECO:0000256" key="4">
    <source>
        <dbReference type="ARBA" id="ARBA00022990"/>
    </source>
</evidence>
<dbReference type="GO" id="GO:0007021">
    <property type="term" value="P:tubulin complex assembly"/>
    <property type="evidence" value="ECO:0007669"/>
    <property type="project" value="TreeGrafter"/>
</dbReference>
<keyword evidence="4" id="KW-0007">Acetylation</keyword>
<dbReference type="GO" id="GO:0015631">
    <property type="term" value="F:tubulin binding"/>
    <property type="evidence" value="ECO:0007669"/>
    <property type="project" value="InterPro"/>
</dbReference>
<dbReference type="InterPro" id="IPR012945">
    <property type="entry name" value="Tubulin-bd_cofactor_C_dom"/>
</dbReference>
<dbReference type="InterPro" id="IPR031925">
    <property type="entry name" value="TBCC_N"/>
</dbReference>
<dbReference type="InterPro" id="IPR016098">
    <property type="entry name" value="CAP/MinC_C"/>
</dbReference>
<dbReference type="AlphaFoldDB" id="A0A9P8L4X7"/>
<dbReference type="GO" id="GO:0005737">
    <property type="term" value="C:cytoplasm"/>
    <property type="evidence" value="ECO:0007669"/>
    <property type="project" value="UniProtKB-SubCell"/>
</dbReference>
<keyword evidence="3" id="KW-0963">Cytoplasm</keyword>
<evidence type="ECO:0000256" key="3">
    <source>
        <dbReference type="ARBA" id="ARBA00022490"/>
    </source>
</evidence>
<evidence type="ECO:0000256" key="6">
    <source>
        <dbReference type="ARBA" id="ARBA00026055"/>
    </source>
</evidence>
<protein>
    <recommendedName>
        <fullName evidence="8">C-CAP/cofactor C-like domain-containing protein</fullName>
    </recommendedName>
</protein>
<organism evidence="9 10">
    <name type="scientific">Glutinoglossum americanum</name>
    <dbReference type="NCBI Taxonomy" id="1670608"/>
    <lineage>
        <taxon>Eukaryota</taxon>
        <taxon>Fungi</taxon>
        <taxon>Dikarya</taxon>
        <taxon>Ascomycota</taxon>
        <taxon>Pezizomycotina</taxon>
        <taxon>Geoglossomycetes</taxon>
        <taxon>Geoglossales</taxon>
        <taxon>Geoglossaceae</taxon>
        <taxon>Glutinoglossum</taxon>
    </lineage>
</organism>
<dbReference type="InterPro" id="IPR006599">
    <property type="entry name" value="CARP_motif"/>
</dbReference>
<dbReference type="OrthoDB" id="194775at2759"/>
<comment type="caution">
    <text evidence="9">The sequence shown here is derived from an EMBL/GenBank/DDBJ whole genome shotgun (WGS) entry which is preliminary data.</text>
</comment>
<dbReference type="SMART" id="SM00673">
    <property type="entry name" value="CARP"/>
    <property type="match status" value="1"/>
</dbReference>
<proteinExistence type="inferred from homology"/>
<evidence type="ECO:0000256" key="1">
    <source>
        <dbReference type="ARBA" id="ARBA00004496"/>
    </source>
</evidence>
<evidence type="ECO:0000256" key="7">
    <source>
        <dbReference type="SAM" id="MobiDB-lite"/>
    </source>
</evidence>
<dbReference type="PANTHER" id="PTHR15139:SF0">
    <property type="entry name" value="TUBULIN-SPECIFIC CHAPERONE C"/>
    <property type="match status" value="1"/>
</dbReference>
<keyword evidence="10" id="KW-1185">Reference proteome</keyword>
<dbReference type="InterPro" id="IPR038397">
    <property type="entry name" value="TBCC_N_sf"/>
</dbReference>
<dbReference type="Pfam" id="PF16752">
    <property type="entry name" value="TBCC_N"/>
    <property type="match status" value="1"/>
</dbReference>
<reference evidence="9" key="1">
    <citation type="submission" date="2021-03" db="EMBL/GenBank/DDBJ databases">
        <title>Comparative genomics and phylogenomic investigation of the class Geoglossomycetes provide insights into ecological specialization and systematics.</title>
        <authorList>
            <person name="Melie T."/>
            <person name="Pirro S."/>
            <person name="Miller A.N."/>
            <person name="Quandt A."/>
        </authorList>
    </citation>
    <scope>NUCLEOTIDE SEQUENCE</scope>
    <source>
        <strain evidence="9">GBOQ0MN5Z8</strain>
    </source>
</reference>
<feature type="region of interest" description="Disordered" evidence="7">
    <location>
        <begin position="136"/>
        <end position="193"/>
    </location>
</feature>
<accession>A0A9P8L4X7</accession>
<evidence type="ECO:0000259" key="8">
    <source>
        <dbReference type="PROSITE" id="PS51329"/>
    </source>
</evidence>
<evidence type="ECO:0000256" key="2">
    <source>
        <dbReference type="ARBA" id="ARBA00008848"/>
    </source>
</evidence>
<evidence type="ECO:0000313" key="9">
    <source>
        <dbReference type="EMBL" id="KAH0542356.1"/>
    </source>
</evidence>
<comment type="similarity">
    <text evidence="2">Belongs to the TBCC family.</text>
</comment>
<gene>
    <name evidence="9" type="ORF">FGG08_003201</name>
</gene>
<dbReference type="PROSITE" id="PS51329">
    <property type="entry name" value="C_CAP_COFACTOR_C"/>
    <property type="match status" value="1"/>
</dbReference>
<dbReference type="Gene3D" id="2.160.20.70">
    <property type="match status" value="1"/>
</dbReference>
<name>A0A9P8L4X7_9PEZI</name>
<dbReference type="EMBL" id="JAGHQL010000055">
    <property type="protein sequence ID" value="KAH0542356.1"/>
    <property type="molecule type" value="Genomic_DNA"/>
</dbReference>
<feature type="domain" description="C-CAP/cofactor C-like" evidence="8">
    <location>
        <begin position="187"/>
        <end position="354"/>
    </location>
</feature>
<dbReference type="Gene3D" id="1.20.58.1250">
    <property type="entry name" value="Tubulin Binding Cofactor C, N-terminal domain"/>
    <property type="match status" value="1"/>
</dbReference>
<evidence type="ECO:0000313" key="10">
    <source>
        <dbReference type="Proteomes" id="UP000698800"/>
    </source>
</evidence>
<comment type="subcellular location">
    <subcellularLocation>
        <location evidence="1">Cytoplasm</location>
    </subcellularLocation>
</comment>
<dbReference type="Pfam" id="PF07986">
    <property type="entry name" value="TBCC"/>
    <property type="match status" value="1"/>
</dbReference>
<dbReference type="GO" id="GO:0007023">
    <property type="term" value="P:post-chaperonin tubulin folding pathway"/>
    <property type="evidence" value="ECO:0007669"/>
    <property type="project" value="InterPro"/>
</dbReference>
<dbReference type="PANTHER" id="PTHR15139">
    <property type="entry name" value="TUBULIN FOLDING COFACTOR C"/>
    <property type="match status" value="1"/>
</dbReference>
<dbReference type="InterPro" id="IPR017901">
    <property type="entry name" value="C-CAP_CF_C-like"/>
</dbReference>
<evidence type="ECO:0000256" key="5">
    <source>
        <dbReference type="ARBA" id="ARBA00023186"/>
    </source>
</evidence>
<dbReference type="Proteomes" id="UP000698800">
    <property type="component" value="Unassembled WGS sequence"/>
</dbReference>